<evidence type="ECO:0000256" key="4">
    <source>
        <dbReference type="ARBA" id="ARBA00023004"/>
    </source>
</evidence>
<dbReference type="Gene3D" id="3.40.50.740">
    <property type="match status" value="1"/>
</dbReference>
<gene>
    <name evidence="7" type="ORF">AN618_00060</name>
</gene>
<dbReference type="GO" id="GO:0051539">
    <property type="term" value="F:4 iron, 4 sulfur cluster binding"/>
    <property type="evidence" value="ECO:0007669"/>
    <property type="project" value="UniProtKB-KW"/>
</dbReference>
<name>A0A140LDP3_9FIRM</name>
<evidence type="ECO:0000256" key="1">
    <source>
        <dbReference type="ARBA" id="ARBA00022485"/>
    </source>
</evidence>
<evidence type="ECO:0000256" key="5">
    <source>
        <dbReference type="ARBA" id="ARBA00023014"/>
    </source>
</evidence>
<dbReference type="InterPro" id="IPR006963">
    <property type="entry name" value="Mopterin_OxRdtase_4Fe-4S_dom"/>
</dbReference>
<dbReference type="SUPFAM" id="SSF53706">
    <property type="entry name" value="Formate dehydrogenase/DMSO reductase, domains 1-3"/>
    <property type="match status" value="1"/>
</dbReference>
<keyword evidence="2" id="KW-0479">Metal-binding</keyword>
<dbReference type="GO" id="GO:0016020">
    <property type="term" value="C:membrane"/>
    <property type="evidence" value="ECO:0007669"/>
    <property type="project" value="TreeGrafter"/>
</dbReference>
<dbReference type="AlphaFoldDB" id="A0A140LDP3"/>
<evidence type="ECO:0000313" key="7">
    <source>
        <dbReference type="EMBL" id="KXG78668.1"/>
    </source>
</evidence>
<evidence type="ECO:0000259" key="6">
    <source>
        <dbReference type="PROSITE" id="PS51669"/>
    </source>
</evidence>
<feature type="domain" description="4Fe-4S Mo/W bis-MGD-type" evidence="6">
    <location>
        <begin position="2"/>
        <end position="58"/>
    </location>
</feature>
<dbReference type="InterPro" id="IPR006656">
    <property type="entry name" value="Mopterin_OxRdtase"/>
</dbReference>
<dbReference type="GO" id="GO:0046872">
    <property type="term" value="F:metal ion binding"/>
    <property type="evidence" value="ECO:0007669"/>
    <property type="project" value="UniProtKB-KW"/>
</dbReference>
<reference evidence="7 8" key="1">
    <citation type="submission" date="2015-12" db="EMBL/GenBank/DDBJ databases">
        <title>Draft genome sequnece of Fervidicola ferrireducens strain Y170.</title>
        <authorList>
            <person name="Patel B.K."/>
        </authorList>
    </citation>
    <scope>NUCLEOTIDE SEQUENCE [LARGE SCALE GENOMIC DNA]</scope>
    <source>
        <strain evidence="7 8">Y170</strain>
    </source>
</reference>
<dbReference type="Gene3D" id="2.20.25.90">
    <property type="entry name" value="ADC-like domains"/>
    <property type="match status" value="1"/>
</dbReference>
<dbReference type="PANTHER" id="PTHR43105">
    <property type="entry name" value="RESPIRATORY NITRATE REDUCTASE"/>
    <property type="match status" value="1"/>
</dbReference>
<sequence length="134" mass="14834">MTKYVKTICPYCGCGCSIILHVKNGKIVRTSPAVKDSINKGTLCIKGMLAHEFVHSPERLRTPLIRENGSFREATWDEALGMVAEKFHKIKEKYGGSAFGVLSSARATSEENYLISKFSRAVLATNNIDHCARL</sequence>
<dbReference type="SMART" id="SM00926">
    <property type="entry name" value="Molybdop_Fe4S4"/>
    <property type="match status" value="1"/>
</dbReference>
<evidence type="ECO:0000313" key="8">
    <source>
        <dbReference type="Proteomes" id="UP000070427"/>
    </source>
</evidence>
<accession>A0A140LDP3</accession>
<protein>
    <submittedName>
        <fullName evidence="7">Putative formate dehydrogenase</fullName>
        <ecNumber evidence="7">1.2.1.2</ecNumber>
    </submittedName>
</protein>
<keyword evidence="1" id="KW-0004">4Fe-4S</keyword>
<dbReference type="EMBL" id="LOED01000001">
    <property type="protein sequence ID" value="KXG78668.1"/>
    <property type="molecule type" value="Genomic_DNA"/>
</dbReference>
<keyword evidence="4" id="KW-0408">Iron</keyword>
<evidence type="ECO:0000256" key="3">
    <source>
        <dbReference type="ARBA" id="ARBA00023002"/>
    </source>
</evidence>
<organism evidence="7 8">
    <name type="scientific">Fervidicola ferrireducens</name>
    <dbReference type="NCBI Taxonomy" id="520764"/>
    <lineage>
        <taxon>Bacteria</taxon>
        <taxon>Bacillati</taxon>
        <taxon>Bacillota</taxon>
        <taxon>Clostridia</taxon>
        <taxon>Thermosediminibacterales</taxon>
        <taxon>Thermosediminibacteraceae</taxon>
        <taxon>Fervidicola</taxon>
    </lineage>
</organism>
<dbReference type="InParanoid" id="A0A140LDP3"/>
<keyword evidence="5" id="KW-0411">Iron-sulfur</keyword>
<dbReference type="InterPro" id="IPR050123">
    <property type="entry name" value="Prok_molybdopt-oxidoreductase"/>
</dbReference>
<dbReference type="Proteomes" id="UP000070427">
    <property type="component" value="Unassembled WGS sequence"/>
</dbReference>
<proteinExistence type="predicted"/>
<comment type="caution">
    <text evidence="7">The sequence shown here is derived from an EMBL/GenBank/DDBJ whole genome shotgun (WGS) entry which is preliminary data.</text>
</comment>
<dbReference type="PANTHER" id="PTHR43105:SF14">
    <property type="entry name" value="FORMATE DEHYDROGENASE H"/>
    <property type="match status" value="1"/>
</dbReference>
<dbReference type="Pfam" id="PF00384">
    <property type="entry name" value="Molybdopterin"/>
    <property type="match status" value="1"/>
</dbReference>
<dbReference type="GO" id="GO:0022904">
    <property type="term" value="P:respiratory electron transport chain"/>
    <property type="evidence" value="ECO:0007669"/>
    <property type="project" value="TreeGrafter"/>
</dbReference>
<dbReference type="Pfam" id="PF04879">
    <property type="entry name" value="Molybdop_Fe4S4"/>
    <property type="match status" value="1"/>
</dbReference>
<evidence type="ECO:0000256" key="2">
    <source>
        <dbReference type="ARBA" id="ARBA00022723"/>
    </source>
</evidence>
<dbReference type="PROSITE" id="PS51669">
    <property type="entry name" value="4FE4S_MOW_BIS_MGD"/>
    <property type="match status" value="1"/>
</dbReference>
<dbReference type="EC" id="1.2.1.2" evidence="7"/>
<dbReference type="STRING" id="520764.AN618_00060"/>
<keyword evidence="3 7" id="KW-0560">Oxidoreductase</keyword>
<dbReference type="GO" id="GO:0003954">
    <property type="term" value="F:NADH dehydrogenase activity"/>
    <property type="evidence" value="ECO:0007669"/>
    <property type="project" value="TreeGrafter"/>
</dbReference>
<keyword evidence="8" id="KW-1185">Reference proteome</keyword>